<comment type="caution">
    <text evidence="12">Was originally thought to be a dihydrodipicolinate synthase (DHDPS), catalyzing the condensation of (S)-aspartate-beta-semialdehyde [(S)-ASA] and pyruvate to dihydrodipicolinate (DHDP). However, it was shown in E.coli that the product of the enzymatic reaction is not dihydrodipicolinate but in fact (4S)-4-hydroxy-2,3,4,5-tetrahydro-(2S)-dipicolinic acid (HTPA), and that the consecutive dehydration reaction leading to DHDP is not spontaneous but catalyzed by DapB.</text>
</comment>
<dbReference type="PRINTS" id="PR00146">
    <property type="entry name" value="DHPICSNTHASE"/>
</dbReference>
<evidence type="ECO:0000256" key="10">
    <source>
        <dbReference type="ARBA" id="ARBA00023270"/>
    </source>
</evidence>
<evidence type="ECO:0000313" key="16">
    <source>
        <dbReference type="EMBL" id="OAA31507.1"/>
    </source>
</evidence>
<sequence length="305" mass="33444">MHVVEKFGRVLIPMCTPFKEDYSIDYTLVKKVARYLVNKKYCDSLIIAGTNGEFYTFSYEERIKLFEAVKEEIGNDVPLIAGTGTAFTGETIKLTQEAERIGYDAAMVIVPYFSRPPQEGIFHHFSEVAKNTSIPVMVYNIPLFTGANISPNTLAKLVEKHDNIVAIKDEAGLNPLQASEFTRVTEGKVAVYSGDDLMVLSVLSQGGVGVVSGGSHVIGDLMHNMINSFLAGKISDAVTLFKSLYALFSAFFGKNRRLENPLPAVKAAFELESGLPVSRVRPPLTGLKAEEVDILKNAMKIIGKL</sequence>
<dbReference type="UniPathway" id="UPA00034">
    <property type="reaction ID" value="UER00017"/>
</dbReference>
<comment type="function">
    <text evidence="1 12">Catalyzes the condensation of (S)-aspartate-beta-semialdehyde [(S)-ASA] and pyruvate to 4-hydroxy-tetrahydrodipicolinate (HTPA).</text>
</comment>
<keyword evidence="7 12" id="KW-0220">Diaminopimelate biosynthesis</keyword>
<dbReference type="InterPro" id="IPR002220">
    <property type="entry name" value="DapA-like"/>
</dbReference>
<keyword evidence="6 12" id="KW-0028">Amino-acid biosynthesis</keyword>
<evidence type="ECO:0000256" key="1">
    <source>
        <dbReference type="ARBA" id="ARBA00003294"/>
    </source>
</evidence>
<evidence type="ECO:0000256" key="2">
    <source>
        <dbReference type="ARBA" id="ARBA00005120"/>
    </source>
</evidence>
<dbReference type="STRING" id="1453497.AT15_05390"/>
<evidence type="ECO:0000256" key="5">
    <source>
        <dbReference type="ARBA" id="ARBA00022490"/>
    </source>
</evidence>
<feature type="site" description="Part of a proton relay during catalysis" evidence="12">
    <location>
        <position position="50"/>
    </location>
</feature>
<evidence type="ECO:0000256" key="3">
    <source>
        <dbReference type="ARBA" id="ARBA00007592"/>
    </source>
</evidence>
<comment type="subcellular location">
    <subcellularLocation>
        <location evidence="12">Cytoplasm</location>
    </subcellularLocation>
</comment>
<evidence type="ECO:0000256" key="9">
    <source>
        <dbReference type="ARBA" id="ARBA00023239"/>
    </source>
</evidence>
<dbReference type="OrthoDB" id="9782828at2"/>
<comment type="caution">
    <text evidence="12">Lacks conserved residue(s) required for the propagation of feature annotation.</text>
</comment>
<dbReference type="NCBIfam" id="TIGR00674">
    <property type="entry name" value="dapA"/>
    <property type="match status" value="1"/>
</dbReference>
<dbReference type="SMART" id="SM01130">
    <property type="entry name" value="DHDPS"/>
    <property type="match status" value="1"/>
</dbReference>
<keyword evidence="8 12" id="KW-0457">Lysine biosynthesis</keyword>
<evidence type="ECO:0000313" key="17">
    <source>
        <dbReference type="Proteomes" id="UP000077339"/>
    </source>
</evidence>
<comment type="subunit">
    <text evidence="12">Homotetramer; dimer of dimers.</text>
</comment>
<comment type="pathway">
    <text evidence="2 12">Amino-acid biosynthesis; L-lysine biosynthesis via DAP pathway; (S)-tetrahydrodipicolinate from L-aspartate: step 3/4.</text>
</comment>
<dbReference type="Proteomes" id="UP000077339">
    <property type="component" value="Unassembled WGS sequence"/>
</dbReference>
<comment type="similarity">
    <text evidence="3 12 13">Belongs to the DapA family.</text>
</comment>
<dbReference type="GO" id="GO:0005829">
    <property type="term" value="C:cytosol"/>
    <property type="evidence" value="ECO:0007669"/>
    <property type="project" value="TreeGrafter"/>
</dbReference>
<keyword evidence="9 12" id="KW-0456">Lyase</keyword>
<feature type="active site" description="Proton donor/acceptor" evidence="12 14">
    <location>
        <position position="139"/>
    </location>
</feature>
<keyword evidence="5 12" id="KW-0963">Cytoplasm</keyword>
<evidence type="ECO:0000256" key="7">
    <source>
        <dbReference type="ARBA" id="ARBA00022915"/>
    </source>
</evidence>
<dbReference type="Gene3D" id="3.20.20.70">
    <property type="entry name" value="Aldolase class I"/>
    <property type="match status" value="1"/>
</dbReference>
<dbReference type="PANTHER" id="PTHR12128">
    <property type="entry name" value="DIHYDRODIPICOLINATE SYNTHASE"/>
    <property type="match status" value="1"/>
</dbReference>
<dbReference type="PATRIC" id="fig|1453497.3.peg.1071"/>
<gene>
    <name evidence="12" type="primary">dapA</name>
    <name evidence="16" type="ORF">AT15_05390</name>
</gene>
<dbReference type="GO" id="GO:0009089">
    <property type="term" value="P:lysine biosynthetic process via diaminopimelate"/>
    <property type="evidence" value="ECO:0007669"/>
    <property type="project" value="UniProtKB-UniRule"/>
</dbReference>
<dbReference type="EMBL" id="JFHK01000003">
    <property type="protein sequence ID" value="OAA31507.1"/>
    <property type="molecule type" value="Genomic_DNA"/>
</dbReference>
<reference evidence="16 17" key="1">
    <citation type="submission" date="2014-02" db="EMBL/GenBank/DDBJ databases">
        <title>Kosmotoga genome sequencing.</title>
        <authorList>
            <person name="Pollo S.M."/>
            <person name="Charchuk R."/>
            <person name="Nesbo C.L."/>
        </authorList>
    </citation>
    <scope>NUCLEOTIDE SEQUENCE [LARGE SCALE GENOMIC DNA]</scope>
    <source>
        <strain evidence="16 17">S304</strain>
    </source>
</reference>
<evidence type="ECO:0000256" key="11">
    <source>
        <dbReference type="ARBA" id="ARBA00047836"/>
    </source>
</evidence>
<dbReference type="HAMAP" id="MF_00418">
    <property type="entry name" value="DapA"/>
    <property type="match status" value="1"/>
</dbReference>
<evidence type="ECO:0000256" key="6">
    <source>
        <dbReference type="ARBA" id="ARBA00022605"/>
    </source>
</evidence>
<name>A0A176K3D8_9BACT</name>
<dbReference type="GO" id="GO:0019877">
    <property type="term" value="P:diaminopimelate biosynthetic process"/>
    <property type="evidence" value="ECO:0007669"/>
    <property type="project" value="UniProtKB-UniRule"/>
</dbReference>
<dbReference type="AlphaFoldDB" id="A0A176K3D8"/>
<dbReference type="PANTHER" id="PTHR12128:SF66">
    <property type="entry name" value="4-HYDROXY-2-OXOGLUTARATE ALDOLASE, MITOCHONDRIAL"/>
    <property type="match status" value="1"/>
</dbReference>
<dbReference type="InterPro" id="IPR005263">
    <property type="entry name" value="DapA"/>
</dbReference>
<dbReference type="EC" id="4.3.3.7" evidence="4 12"/>
<feature type="binding site" evidence="12 15">
    <location>
        <position position="211"/>
    </location>
    <ligand>
        <name>pyruvate</name>
        <dbReference type="ChEBI" id="CHEBI:15361"/>
    </ligand>
</feature>
<dbReference type="GO" id="GO:0008840">
    <property type="term" value="F:4-hydroxy-tetrahydrodipicolinate synthase activity"/>
    <property type="evidence" value="ECO:0007669"/>
    <property type="project" value="UniProtKB-UniRule"/>
</dbReference>
<feature type="active site" description="Schiff-base intermediate with substrate" evidence="12 14">
    <location>
        <position position="168"/>
    </location>
</feature>
<dbReference type="SUPFAM" id="SSF51569">
    <property type="entry name" value="Aldolase"/>
    <property type="match status" value="1"/>
</dbReference>
<comment type="catalytic activity">
    <reaction evidence="11 12">
        <text>L-aspartate 4-semialdehyde + pyruvate = (2S,4S)-4-hydroxy-2,3,4,5-tetrahydrodipicolinate + H2O + H(+)</text>
        <dbReference type="Rhea" id="RHEA:34171"/>
        <dbReference type="ChEBI" id="CHEBI:15361"/>
        <dbReference type="ChEBI" id="CHEBI:15377"/>
        <dbReference type="ChEBI" id="CHEBI:15378"/>
        <dbReference type="ChEBI" id="CHEBI:67139"/>
        <dbReference type="ChEBI" id="CHEBI:537519"/>
        <dbReference type="EC" id="4.3.3.7"/>
    </reaction>
</comment>
<protein>
    <recommendedName>
        <fullName evidence="4 12">4-hydroxy-tetrahydrodipicolinate synthase</fullName>
        <shortName evidence="12">HTPA synthase</shortName>
        <ecNumber evidence="4 12">4.3.3.7</ecNumber>
    </recommendedName>
</protein>
<evidence type="ECO:0000256" key="8">
    <source>
        <dbReference type="ARBA" id="ARBA00023154"/>
    </source>
</evidence>
<accession>A0A176K3D8</accession>
<dbReference type="PIRSF" id="PIRSF001365">
    <property type="entry name" value="DHDPS"/>
    <property type="match status" value="1"/>
</dbReference>
<dbReference type="Pfam" id="PF00701">
    <property type="entry name" value="DHDPS"/>
    <property type="match status" value="1"/>
</dbReference>
<keyword evidence="17" id="KW-1185">Reference proteome</keyword>
<dbReference type="RefSeq" id="WP_068345773.1">
    <property type="nucleotide sequence ID" value="NZ_JFHK01000003.1"/>
</dbReference>
<evidence type="ECO:0000256" key="14">
    <source>
        <dbReference type="PIRSR" id="PIRSR001365-1"/>
    </source>
</evidence>
<keyword evidence="10 12" id="KW-0704">Schiff base</keyword>
<comment type="caution">
    <text evidence="16">The sequence shown here is derived from an EMBL/GenBank/DDBJ whole genome shotgun (WGS) entry which is preliminary data.</text>
</comment>
<organism evidence="16 17">
    <name type="scientific">Kosmotoga arenicorallina S304</name>
    <dbReference type="NCBI Taxonomy" id="1453497"/>
    <lineage>
        <taxon>Bacteria</taxon>
        <taxon>Thermotogati</taxon>
        <taxon>Thermotogota</taxon>
        <taxon>Thermotogae</taxon>
        <taxon>Kosmotogales</taxon>
        <taxon>Kosmotogaceae</taxon>
        <taxon>Kosmotoga</taxon>
    </lineage>
</organism>
<evidence type="ECO:0000256" key="15">
    <source>
        <dbReference type="PIRSR" id="PIRSR001365-2"/>
    </source>
</evidence>
<proteinExistence type="inferred from homology"/>
<evidence type="ECO:0000256" key="12">
    <source>
        <dbReference type="HAMAP-Rule" id="MF_00418"/>
    </source>
</evidence>
<evidence type="ECO:0000256" key="4">
    <source>
        <dbReference type="ARBA" id="ARBA00012086"/>
    </source>
</evidence>
<evidence type="ECO:0000256" key="13">
    <source>
        <dbReference type="PIRNR" id="PIRNR001365"/>
    </source>
</evidence>
<dbReference type="InterPro" id="IPR013785">
    <property type="entry name" value="Aldolase_TIM"/>
</dbReference>